<evidence type="ECO:0000313" key="2">
    <source>
        <dbReference type="Proteomes" id="UP000807306"/>
    </source>
</evidence>
<reference evidence="1" key="1">
    <citation type="submission" date="2020-11" db="EMBL/GenBank/DDBJ databases">
        <authorList>
            <consortium name="DOE Joint Genome Institute"/>
            <person name="Ahrendt S."/>
            <person name="Riley R."/>
            <person name="Andreopoulos W."/>
            <person name="Labutti K."/>
            <person name="Pangilinan J."/>
            <person name="Ruiz-Duenas F.J."/>
            <person name="Barrasa J.M."/>
            <person name="Sanchez-Garcia M."/>
            <person name="Camarero S."/>
            <person name="Miyauchi S."/>
            <person name="Serrano A."/>
            <person name="Linde D."/>
            <person name="Babiker R."/>
            <person name="Drula E."/>
            <person name="Ayuso-Fernandez I."/>
            <person name="Pacheco R."/>
            <person name="Padilla G."/>
            <person name="Ferreira P."/>
            <person name="Barriuso J."/>
            <person name="Kellner H."/>
            <person name="Castanera R."/>
            <person name="Alfaro M."/>
            <person name="Ramirez L."/>
            <person name="Pisabarro A.G."/>
            <person name="Kuo A."/>
            <person name="Tritt A."/>
            <person name="Lipzen A."/>
            <person name="He G."/>
            <person name="Yan M."/>
            <person name="Ng V."/>
            <person name="Cullen D."/>
            <person name="Martin F."/>
            <person name="Rosso M.-N."/>
            <person name="Henrissat B."/>
            <person name="Hibbett D."/>
            <person name="Martinez A.T."/>
            <person name="Grigoriev I.V."/>
        </authorList>
    </citation>
    <scope>NUCLEOTIDE SEQUENCE</scope>
    <source>
        <strain evidence="1">CBS 506.95</strain>
    </source>
</reference>
<protein>
    <submittedName>
        <fullName evidence="1">Uncharacterized protein</fullName>
    </submittedName>
</protein>
<gene>
    <name evidence="1" type="ORF">CPB83DRAFT_858503</name>
</gene>
<comment type="caution">
    <text evidence="1">The sequence shown here is derived from an EMBL/GenBank/DDBJ whole genome shotgun (WGS) entry which is preliminary data.</text>
</comment>
<proteinExistence type="predicted"/>
<accession>A0A9P6EBG1</accession>
<dbReference type="InterPro" id="IPR027417">
    <property type="entry name" value="P-loop_NTPase"/>
</dbReference>
<name>A0A9P6EBG1_9AGAR</name>
<dbReference type="Proteomes" id="UP000807306">
    <property type="component" value="Unassembled WGS sequence"/>
</dbReference>
<organism evidence="1 2">
    <name type="scientific">Crepidotus variabilis</name>
    <dbReference type="NCBI Taxonomy" id="179855"/>
    <lineage>
        <taxon>Eukaryota</taxon>
        <taxon>Fungi</taxon>
        <taxon>Dikarya</taxon>
        <taxon>Basidiomycota</taxon>
        <taxon>Agaricomycotina</taxon>
        <taxon>Agaricomycetes</taxon>
        <taxon>Agaricomycetidae</taxon>
        <taxon>Agaricales</taxon>
        <taxon>Agaricineae</taxon>
        <taxon>Crepidotaceae</taxon>
        <taxon>Crepidotus</taxon>
    </lineage>
</organism>
<dbReference type="AlphaFoldDB" id="A0A9P6EBG1"/>
<sequence length="223" mass="25618">MIANWLKDKYEEKVYLTGILYLHRITDNRMAGTPLRNLRVFGKLCGGEEEVGKRVVFVTTMWDKLRTQEKGEKREGELMQYWSPMLDIGASTSRFDDTKISAEKIVNGILRHQRGHRPVLLQEEMVDHSRQLSETEAAQTLYTQYQSLLSQHKATLLEIEKAVKRSADETALLDLEKQRKGIEEELERTYAQAKKIKAGVAHRITTFFRKPPKRGLSLGVTSG</sequence>
<dbReference type="EMBL" id="MU157876">
    <property type="protein sequence ID" value="KAF9526011.1"/>
    <property type="molecule type" value="Genomic_DNA"/>
</dbReference>
<dbReference type="Gene3D" id="3.40.50.300">
    <property type="entry name" value="P-loop containing nucleotide triphosphate hydrolases"/>
    <property type="match status" value="1"/>
</dbReference>
<evidence type="ECO:0000313" key="1">
    <source>
        <dbReference type="EMBL" id="KAF9526011.1"/>
    </source>
</evidence>
<keyword evidence="2" id="KW-1185">Reference proteome</keyword>
<dbReference type="OrthoDB" id="8954335at2759"/>